<name>A0A7W9VV77_9HYPH</name>
<protein>
    <submittedName>
        <fullName evidence="1">Uncharacterized protein</fullName>
    </submittedName>
</protein>
<proteinExistence type="predicted"/>
<dbReference type="EMBL" id="JACHEU010000001">
    <property type="protein sequence ID" value="MBB6011895.1"/>
    <property type="molecule type" value="Genomic_DNA"/>
</dbReference>
<dbReference type="Proteomes" id="UP000533306">
    <property type="component" value="Unassembled WGS sequence"/>
</dbReference>
<accession>A0A7W9VV77</accession>
<evidence type="ECO:0000313" key="2">
    <source>
        <dbReference type="Proteomes" id="UP000533306"/>
    </source>
</evidence>
<gene>
    <name evidence="1" type="ORF">HNR59_001240</name>
</gene>
<organism evidence="1 2">
    <name type="scientific">Aquamicrobium lusatiense</name>
    <dbReference type="NCBI Taxonomy" id="89772"/>
    <lineage>
        <taxon>Bacteria</taxon>
        <taxon>Pseudomonadati</taxon>
        <taxon>Pseudomonadota</taxon>
        <taxon>Alphaproteobacteria</taxon>
        <taxon>Hyphomicrobiales</taxon>
        <taxon>Phyllobacteriaceae</taxon>
        <taxon>Aquamicrobium</taxon>
    </lineage>
</organism>
<comment type="caution">
    <text evidence="1">The sequence shown here is derived from an EMBL/GenBank/DDBJ whole genome shotgun (WGS) entry which is preliminary data.</text>
</comment>
<sequence>MSAFERIAREAYDRKNPWRPISQAKPGPDICELRTNDMVGLTDLGRARFILHEDGEWYRIEPPERMWKDRLVEYRPIGTQLSPNRIRSVVHRAKQGKYEYRGGVLYRKPKAYKLYWRADD</sequence>
<dbReference type="AlphaFoldDB" id="A0A7W9VV77"/>
<dbReference type="RefSeq" id="WP_183827417.1">
    <property type="nucleotide sequence ID" value="NZ_JACHEU010000001.1"/>
</dbReference>
<reference evidence="1 2" key="1">
    <citation type="submission" date="2020-08" db="EMBL/GenBank/DDBJ databases">
        <title>Genomic Encyclopedia of Type Strains, Phase IV (KMG-IV): sequencing the most valuable type-strain genomes for metagenomic binning, comparative biology and taxonomic classification.</title>
        <authorList>
            <person name="Goeker M."/>
        </authorList>
    </citation>
    <scope>NUCLEOTIDE SEQUENCE [LARGE SCALE GENOMIC DNA]</scope>
    <source>
        <strain evidence="1 2">DSM 11099</strain>
    </source>
</reference>
<evidence type="ECO:0000313" key="1">
    <source>
        <dbReference type="EMBL" id="MBB6011895.1"/>
    </source>
</evidence>
<keyword evidence="2" id="KW-1185">Reference proteome</keyword>